<comment type="similarity">
    <text evidence="9">Belongs to the MnmA/TRMU family.</text>
</comment>
<evidence type="ECO:0000256" key="4">
    <source>
        <dbReference type="ARBA" id="ARBA00022741"/>
    </source>
</evidence>
<keyword evidence="1 9" id="KW-0820">tRNA-binding</keyword>
<dbReference type="GO" id="GO:0005737">
    <property type="term" value="C:cytoplasm"/>
    <property type="evidence" value="ECO:0007669"/>
    <property type="project" value="UniProtKB-SubCell"/>
</dbReference>
<dbReference type="InterPro" id="IPR046885">
    <property type="entry name" value="MnmA-like_C"/>
</dbReference>
<dbReference type="GO" id="GO:0000049">
    <property type="term" value="F:tRNA binding"/>
    <property type="evidence" value="ECO:0007669"/>
    <property type="project" value="UniProtKB-KW"/>
</dbReference>
<dbReference type="Pfam" id="PF03054">
    <property type="entry name" value="tRNA_Me_trans"/>
    <property type="match status" value="1"/>
</dbReference>
<feature type="binding site" evidence="9">
    <location>
        <position position="148"/>
    </location>
    <ligand>
        <name>ATP</name>
        <dbReference type="ChEBI" id="CHEBI:30616"/>
    </ligand>
</feature>
<dbReference type="PANTHER" id="PTHR11933:SF5">
    <property type="entry name" value="MITOCHONDRIAL TRNA-SPECIFIC 2-THIOURIDYLASE 1"/>
    <property type="match status" value="1"/>
</dbReference>
<feature type="region of interest" description="Interaction with tRNA" evidence="9">
    <location>
        <begin position="171"/>
        <end position="173"/>
    </location>
</feature>
<keyword evidence="3 9" id="KW-0819">tRNA processing</keyword>
<dbReference type="SUPFAM" id="SSF52402">
    <property type="entry name" value="Adenine nucleotide alpha hydrolases-like"/>
    <property type="match status" value="1"/>
</dbReference>
<evidence type="ECO:0000256" key="6">
    <source>
        <dbReference type="ARBA" id="ARBA00022884"/>
    </source>
</evidence>
<dbReference type="InterPro" id="IPR046884">
    <property type="entry name" value="MnmA-like_central"/>
</dbReference>
<comment type="catalytic activity">
    <reaction evidence="8 9">
        <text>S-sulfanyl-L-cysteinyl-[protein] + uridine(34) in tRNA + AH2 + ATP = 2-thiouridine(34) in tRNA + L-cysteinyl-[protein] + A + AMP + diphosphate + H(+)</text>
        <dbReference type="Rhea" id="RHEA:47032"/>
        <dbReference type="Rhea" id="RHEA-COMP:10131"/>
        <dbReference type="Rhea" id="RHEA-COMP:11726"/>
        <dbReference type="Rhea" id="RHEA-COMP:11727"/>
        <dbReference type="Rhea" id="RHEA-COMP:11728"/>
        <dbReference type="ChEBI" id="CHEBI:13193"/>
        <dbReference type="ChEBI" id="CHEBI:15378"/>
        <dbReference type="ChEBI" id="CHEBI:17499"/>
        <dbReference type="ChEBI" id="CHEBI:29950"/>
        <dbReference type="ChEBI" id="CHEBI:30616"/>
        <dbReference type="ChEBI" id="CHEBI:33019"/>
        <dbReference type="ChEBI" id="CHEBI:61963"/>
        <dbReference type="ChEBI" id="CHEBI:65315"/>
        <dbReference type="ChEBI" id="CHEBI:87170"/>
        <dbReference type="ChEBI" id="CHEBI:456215"/>
        <dbReference type="EC" id="2.8.1.13"/>
    </reaction>
</comment>
<feature type="domain" description="tRNA-specific 2-thiouridylase MnmA-like central" evidence="11">
    <location>
        <begin position="238"/>
        <end position="295"/>
    </location>
</feature>
<evidence type="ECO:0000256" key="7">
    <source>
        <dbReference type="ARBA" id="ARBA00023157"/>
    </source>
</evidence>
<accession>A0A9D1HY96</accession>
<dbReference type="HAMAP" id="MF_00144">
    <property type="entry name" value="tRNA_thiouridyl_MnmA"/>
    <property type="match status" value="1"/>
</dbReference>
<comment type="function">
    <text evidence="9">Catalyzes the 2-thiolation of uridine at the wobble position (U34) of tRNA, leading to the formation of s(2)U34.</text>
</comment>
<dbReference type="InterPro" id="IPR023382">
    <property type="entry name" value="MnmA-like_central_sf"/>
</dbReference>
<keyword evidence="2 9" id="KW-0808">Transferase</keyword>
<gene>
    <name evidence="9 12" type="primary">mnmA</name>
    <name evidence="12" type="ORF">IAD17_07510</name>
</gene>
<dbReference type="NCBIfam" id="TIGR00420">
    <property type="entry name" value="trmU"/>
    <property type="match status" value="1"/>
</dbReference>
<dbReference type="Pfam" id="PF20259">
    <property type="entry name" value="tRNA_Me_trans_M"/>
    <property type="match status" value="1"/>
</dbReference>
<keyword evidence="9" id="KW-0963">Cytoplasm</keyword>
<keyword evidence="7" id="KW-1015">Disulfide bond</keyword>
<evidence type="ECO:0000256" key="9">
    <source>
        <dbReference type="HAMAP-Rule" id="MF_00144"/>
    </source>
</evidence>
<keyword evidence="5 9" id="KW-0067">ATP-binding</keyword>
<dbReference type="GO" id="GO:0005524">
    <property type="term" value="F:ATP binding"/>
    <property type="evidence" value="ECO:0007669"/>
    <property type="project" value="UniProtKB-KW"/>
</dbReference>
<dbReference type="AlphaFoldDB" id="A0A9D1HY96"/>
<dbReference type="Gene3D" id="2.40.30.10">
    <property type="entry name" value="Translation factors"/>
    <property type="match status" value="1"/>
</dbReference>
<feature type="binding site" evidence="9">
    <location>
        <position position="32"/>
    </location>
    <ligand>
        <name>ATP</name>
        <dbReference type="ChEBI" id="CHEBI:30616"/>
    </ligand>
</feature>
<comment type="caution">
    <text evidence="12">The sequence shown here is derived from an EMBL/GenBank/DDBJ whole genome shotgun (WGS) entry which is preliminary data.</text>
</comment>
<feature type="site" description="Interaction with tRNA" evidence="9">
    <location>
        <position position="149"/>
    </location>
</feature>
<evidence type="ECO:0000256" key="5">
    <source>
        <dbReference type="ARBA" id="ARBA00022840"/>
    </source>
</evidence>
<evidence type="ECO:0000259" key="11">
    <source>
        <dbReference type="Pfam" id="PF20259"/>
    </source>
</evidence>
<dbReference type="Gene3D" id="2.30.30.280">
    <property type="entry name" value="Adenine nucleotide alpha hydrolases-like domains"/>
    <property type="match status" value="1"/>
</dbReference>
<feature type="binding site" evidence="9">
    <location>
        <begin position="6"/>
        <end position="13"/>
    </location>
    <ligand>
        <name>ATP</name>
        <dbReference type="ChEBI" id="CHEBI:30616"/>
    </ligand>
</feature>
<dbReference type="PANTHER" id="PTHR11933">
    <property type="entry name" value="TRNA 5-METHYLAMINOMETHYL-2-THIOURIDYLATE -METHYLTRANSFERASE"/>
    <property type="match status" value="1"/>
</dbReference>
<sequence length="382" mass="41306">MRVLIAMSGGVDSGVTALLLARQGYECIGATMLLAEDVVATGLLPSAEVLSADDKDWSIADPMVPHPLAPVPEPSDVADARSICRLLGIEHRVIDARHAFERRVVAPFVNDYVNGLTPNPCVVCNRLVKFGLLWEVAQELGCDAIATGHYARIERDSQGRPWIVEADDVEKDQSYVLYPVPEEVLEHLVLPLGEAPDKTWVRTIAEQAGLTSAHKSDSQDICFVPDGNYTAFVERNTKVGPHKGQILSTDGTCLGWHMGHERFTLGQRKGLGVSVGRRVYVVGKDAATNTVYVGDEEQLMVRRVTVDNAVFAPGCPEASFQGEVVTCYHGARHKASIVRTGASTFEVRFESAVRAPTPGQSAVVYLGNRVACGGVMIKTSPC</sequence>
<reference evidence="12" key="2">
    <citation type="journal article" date="2021" name="PeerJ">
        <title>Extensive microbial diversity within the chicken gut microbiome revealed by metagenomics and culture.</title>
        <authorList>
            <person name="Gilroy R."/>
            <person name="Ravi A."/>
            <person name="Getino M."/>
            <person name="Pursley I."/>
            <person name="Horton D.L."/>
            <person name="Alikhan N.F."/>
            <person name="Baker D."/>
            <person name="Gharbi K."/>
            <person name="Hall N."/>
            <person name="Watson M."/>
            <person name="Adriaenssens E.M."/>
            <person name="Foster-Nyarko E."/>
            <person name="Jarju S."/>
            <person name="Secka A."/>
            <person name="Antonio M."/>
            <person name="Oren A."/>
            <person name="Chaudhuri R.R."/>
            <person name="La Ragione R."/>
            <person name="Hildebrand F."/>
            <person name="Pallen M.J."/>
        </authorList>
    </citation>
    <scope>NUCLEOTIDE SEQUENCE</scope>
    <source>
        <strain evidence="12">ChiHjej12B11-29160</strain>
    </source>
</reference>
<dbReference type="Proteomes" id="UP000824078">
    <property type="component" value="Unassembled WGS sequence"/>
</dbReference>
<dbReference type="GO" id="GO:0103016">
    <property type="term" value="F:tRNA-uridine 2-sulfurtransferase activity"/>
    <property type="evidence" value="ECO:0007669"/>
    <property type="project" value="UniProtKB-EC"/>
</dbReference>
<dbReference type="NCBIfam" id="NF001138">
    <property type="entry name" value="PRK00143.1"/>
    <property type="match status" value="1"/>
</dbReference>
<name>A0A9D1HY96_9ACTN</name>
<proteinExistence type="inferred from homology"/>
<feature type="domain" description="tRNA-specific 2-thiouridylase MnmA-like C-terminal" evidence="10">
    <location>
        <begin position="318"/>
        <end position="375"/>
    </location>
</feature>
<feature type="site" description="Interaction with tRNA" evidence="9">
    <location>
        <position position="360"/>
    </location>
</feature>
<comment type="subcellular location">
    <subcellularLocation>
        <location evidence="9">Cytoplasm</location>
    </subcellularLocation>
</comment>
<reference evidence="12" key="1">
    <citation type="submission" date="2020-10" db="EMBL/GenBank/DDBJ databases">
        <authorList>
            <person name="Gilroy R."/>
        </authorList>
    </citation>
    <scope>NUCLEOTIDE SEQUENCE</scope>
    <source>
        <strain evidence="12">ChiHjej12B11-29160</strain>
    </source>
</reference>
<dbReference type="CDD" id="cd01998">
    <property type="entry name" value="MnmA_TRMU-like"/>
    <property type="match status" value="1"/>
</dbReference>
<dbReference type="Gene3D" id="3.40.50.620">
    <property type="entry name" value="HUPs"/>
    <property type="match status" value="1"/>
</dbReference>
<dbReference type="GO" id="GO:0002143">
    <property type="term" value="P:tRNA wobble position uridine thiolation"/>
    <property type="evidence" value="ECO:0007669"/>
    <property type="project" value="TreeGrafter"/>
</dbReference>
<dbReference type="Pfam" id="PF20258">
    <property type="entry name" value="tRNA_Me_trans_C"/>
    <property type="match status" value="1"/>
</dbReference>
<feature type="active site" description="Cysteine persulfide intermediate" evidence="9">
    <location>
        <position position="222"/>
    </location>
</feature>
<feature type="active site" description="Nucleophile" evidence="9">
    <location>
        <position position="124"/>
    </location>
</feature>
<evidence type="ECO:0000256" key="8">
    <source>
        <dbReference type="ARBA" id="ARBA00051542"/>
    </source>
</evidence>
<evidence type="ECO:0000256" key="1">
    <source>
        <dbReference type="ARBA" id="ARBA00022555"/>
    </source>
</evidence>
<organism evidence="12 13">
    <name type="scientific">Candidatus Coprovicinus avistercoris</name>
    <dbReference type="NCBI Taxonomy" id="2840754"/>
    <lineage>
        <taxon>Bacteria</taxon>
        <taxon>Bacillati</taxon>
        <taxon>Actinomycetota</taxon>
        <taxon>Coriobacteriia</taxon>
        <taxon>Coriobacteriales</taxon>
        <taxon>Coriobacteriaceae</taxon>
        <taxon>Coriobacteriaceae incertae sedis</taxon>
        <taxon>Candidatus Coprovicinus</taxon>
    </lineage>
</organism>
<evidence type="ECO:0000256" key="3">
    <source>
        <dbReference type="ARBA" id="ARBA00022694"/>
    </source>
</evidence>
<keyword evidence="4 9" id="KW-0547">Nucleotide-binding</keyword>
<dbReference type="EMBL" id="DVMQ01000018">
    <property type="protein sequence ID" value="HIU24754.1"/>
    <property type="molecule type" value="Genomic_DNA"/>
</dbReference>
<evidence type="ECO:0000259" key="10">
    <source>
        <dbReference type="Pfam" id="PF20258"/>
    </source>
</evidence>
<protein>
    <recommendedName>
        <fullName evidence="9">tRNA-specific 2-thiouridylase MnmA</fullName>
        <ecNumber evidence="9">2.8.1.13</ecNumber>
    </recommendedName>
</protein>
<evidence type="ECO:0000313" key="13">
    <source>
        <dbReference type="Proteomes" id="UP000824078"/>
    </source>
</evidence>
<keyword evidence="6 9" id="KW-0694">RNA-binding</keyword>
<dbReference type="EC" id="2.8.1.13" evidence="9"/>
<dbReference type="InterPro" id="IPR014729">
    <property type="entry name" value="Rossmann-like_a/b/a_fold"/>
</dbReference>
<comment type="caution">
    <text evidence="9">Lacks conserved residue(s) required for the propagation of feature annotation.</text>
</comment>
<evidence type="ECO:0000256" key="2">
    <source>
        <dbReference type="ARBA" id="ARBA00022679"/>
    </source>
</evidence>
<evidence type="ECO:0000313" key="12">
    <source>
        <dbReference type="EMBL" id="HIU24754.1"/>
    </source>
</evidence>
<dbReference type="InterPro" id="IPR004506">
    <property type="entry name" value="MnmA-like"/>
</dbReference>